<dbReference type="EMBL" id="QUMS01000001">
    <property type="protein sequence ID" value="REG11629.1"/>
    <property type="molecule type" value="Genomic_DNA"/>
</dbReference>
<dbReference type="InterPro" id="IPR003148">
    <property type="entry name" value="RCK_N"/>
</dbReference>
<dbReference type="GO" id="GO:0015079">
    <property type="term" value="F:potassium ion transmembrane transporter activity"/>
    <property type="evidence" value="ECO:0007669"/>
    <property type="project" value="InterPro"/>
</dbReference>
<dbReference type="PRINTS" id="PR00335">
    <property type="entry name" value="KUPTAKETRKA"/>
</dbReference>
<evidence type="ECO:0000256" key="4">
    <source>
        <dbReference type="ARBA" id="ARBA00023027"/>
    </source>
</evidence>
<dbReference type="Pfam" id="PF02080">
    <property type="entry name" value="TrkA_C"/>
    <property type="match status" value="1"/>
</dbReference>
<evidence type="ECO:0000313" key="7">
    <source>
        <dbReference type="EMBL" id="REG11629.1"/>
    </source>
</evidence>
<dbReference type="GO" id="GO:0005886">
    <property type="term" value="C:plasma membrane"/>
    <property type="evidence" value="ECO:0007669"/>
    <property type="project" value="InterPro"/>
</dbReference>
<evidence type="ECO:0000259" key="6">
    <source>
        <dbReference type="PROSITE" id="PS51202"/>
    </source>
</evidence>
<dbReference type="Pfam" id="PF02254">
    <property type="entry name" value="TrkA_N"/>
    <property type="match status" value="1"/>
</dbReference>
<evidence type="ECO:0000259" key="5">
    <source>
        <dbReference type="PROSITE" id="PS51201"/>
    </source>
</evidence>
<comment type="caution">
    <text evidence="7">The sequence shown here is derived from an EMBL/GenBank/DDBJ whole genome shotgun (WGS) entry which is preliminary data.</text>
</comment>
<evidence type="ECO:0000256" key="3">
    <source>
        <dbReference type="ARBA" id="ARBA00022958"/>
    </source>
</evidence>
<keyword evidence="2" id="KW-0633">Potassium transport</keyword>
<feature type="domain" description="RCK C-terminal" evidence="6">
    <location>
        <begin position="133"/>
        <end position="214"/>
    </location>
</feature>
<accession>A0A347ZR86</accession>
<dbReference type="AlphaFoldDB" id="A0A347ZR86"/>
<dbReference type="InterPro" id="IPR036291">
    <property type="entry name" value="NAD(P)-bd_dom_sf"/>
</dbReference>
<sequence>MKVIIIGCGRLGSGMARDLSRRGNDVTVIDINPLAFERLGTGLKINTVTGIGFDRNVLTQAGIESADSLAAVTASDEANVVAARIAKMVFRVPRVAARVYDPRKAEIYRRLGIPTISPVAITAARMSDLLTFSNLNTLIRLGTGEVSVIEIEANDLLAGRTIEEIGLPGKALVISITRMGKSFLPTAKMALEFGDVVHLAVMGEDTDRIASMFG</sequence>
<dbReference type="Gene3D" id="3.40.50.720">
    <property type="entry name" value="NAD(P)-binding Rossmann-like Domain"/>
    <property type="match status" value="1"/>
</dbReference>
<organism evidence="7 8">
    <name type="scientific">Pelolinea submarina</name>
    <dbReference type="NCBI Taxonomy" id="913107"/>
    <lineage>
        <taxon>Bacteria</taxon>
        <taxon>Bacillati</taxon>
        <taxon>Chloroflexota</taxon>
        <taxon>Anaerolineae</taxon>
        <taxon>Anaerolineales</taxon>
        <taxon>Anaerolineaceae</taxon>
        <taxon>Pelolinea</taxon>
    </lineage>
</organism>
<evidence type="ECO:0000256" key="1">
    <source>
        <dbReference type="ARBA" id="ARBA00017378"/>
    </source>
</evidence>
<keyword evidence="4" id="KW-0520">NAD</keyword>
<dbReference type="PROSITE" id="PS51201">
    <property type="entry name" value="RCK_N"/>
    <property type="match status" value="1"/>
</dbReference>
<dbReference type="InterPro" id="IPR050721">
    <property type="entry name" value="Trk_Ktr_HKT_K-transport"/>
</dbReference>
<gene>
    <name evidence="7" type="ORF">DFR64_1521</name>
</gene>
<dbReference type="SUPFAM" id="SSF51735">
    <property type="entry name" value="NAD(P)-binding Rossmann-fold domains"/>
    <property type="match status" value="1"/>
</dbReference>
<keyword evidence="8" id="KW-1185">Reference proteome</keyword>
<dbReference type="InterPro" id="IPR006037">
    <property type="entry name" value="RCK_C"/>
</dbReference>
<dbReference type="OrthoDB" id="9775180at2"/>
<name>A0A347ZR86_9CHLR</name>
<dbReference type="SUPFAM" id="SSF116726">
    <property type="entry name" value="TrkA C-terminal domain-like"/>
    <property type="match status" value="1"/>
</dbReference>
<keyword evidence="3" id="KW-0630">Potassium</keyword>
<proteinExistence type="predicted"/>
<keyword evidence="2" id="KW-0406">Ion transport</keyword>
<dbReference type="Proteomes" id="UP000256388">
    <property type="component" value="Unassembled WGS sequence"/>
</dbReference>
<dbReference type="PROSITE" id="PS51202">
    <property type="entry name" value="RCK_C"/>
    <property type="match status" value="1"/>
</dbReference>
<keyword evidence="2" id="KW-0813">Transport</keyword>
<evidence type="ECO:0000313" key="8">
    <source>
        <dbReference type="Proteomes" id="UP000256388"/>
    </source>
</evidence>
<evidence type="ECO:0000256" key="2">
    <source>
        <dbReference type="ARBA" id="ARBA00022538"/>
    </source>
</evidence>
<dbReference type="Gene3D" id="3.30.70.1450">
    <property type="entry name" value="Regulator of K+ conductance, C-terminal domain"/>
    <property type="match status" value="1"/>
</dbReference>
<dbReference type="PANTHER" id="PTHR43833">
    <property type="entry name" value="POTASSIUM CHANNEL PROTEIN 2-RELATED-RELATED"/>
    <property type="match status" value="1"/>
</dbReference>
<feature type="domain" description="RCK N-terminal" evidence="5">
    <location>
        <begin position="1"/>
        <end position="118"/>
    </location>
</feature>
<dbReference type="PANTHER" id="PTHR43833:SF8">
    <property type="entry name" value="TRK SYSTEM POTASSIUM UPTAKE PROTEIN TRKA"/>
    <property type="match status" value="1"/>
</dbReference>
<dbReference type="InterPro" id="IPR036721">
    <property type="entry name" value="RCK_C_sf"/>
</dbReference>
<dbReference type="RefSeq" id="WP_116224751.1">
    <property type="nucleotide sequence ID" value="NZ_AP018437.1"/>
</dbReference>
<dbReference type="InterPro" id="IPR006036">
    <property type="entry name" value="K_uptake_TrkA"/>
</dbReference>
<reference evidence="7 8" key="1">
    <citation type="submission" date="2018-08" db="EMBL/GenBank/DDBJ databases">
        <title>Genomic Encyclopedia of Type Strains, Phase IV (KMG-IV): sequencing the most valuable type-strain genomes for metagenomic binning, comparative biology and taxonomic classification.</title>
        <authorList>
            <person name="Goeker M."/>
        </authorList>
    </citation>
    <scope>NUCLEOTIDE SEQUENCE [LARGE SCALE GENOMIC DNA]</scope>
    <source>
        <strain evidence="7 8">DSM 23923</strain>
    </source>
</reference>
<protein>
    <recommendedName>
        <fullName evidence="1">Trk system potassium uptake protein TrkA</fullName>
    </recommendedName>
</protein>